<feature type="transmembrane region" description="Helical" evidence="23">
    <location>
        <begin position="803"/>
        <end position="822"/>
    </location>
</feature>
<dbReference type="InterPro" id="IPR008250">
    <property type="entry name" value="ATPase_P-typ_transduc_dom_A_sf"/>
</dbReference>
<dbReference type="PROSITE" id="PS50846">
    <property type="entry name" value="HMA_2"/>
    <property type="match status" value="2"/>
</dbReference>
<keyword evidence="26" id="KW-1185">Reference proteome</keyword>
<dbReference type="NCBIfam" id="TIGR01494">
    <property type="entry name" value="ATPase_P-type"/>
    <property type="match status" value="1"/>
</dbReference>
<reference evidence="26" key="1">
    <citation type="submission" date="2016-10" db="EMBL/GenBank/DDBJ databases">
        <authorList>
            <person name="de Groot N.N."/>
        </authorList>
    </citation>
    <scope>NUCLEOTIDE SEQUENCE [LARGE SCALE GENOMIC DNA]</scope>
    <source>
        <strain evidence="26">10nlg</strain>
    </source>
</reference>
<keyword evidence="16 23" id="KW-1133">Transmembrane helix</keyword>
<dbReference type="Proteomes" id="UP000199318">
    <property type="component" value="Unassembled WGS sequence"/>
</dbReference>
<dbReference type="SUPFAM" id="SSF81665">
    <property type="entry name" value="Calcium ATPase, transmembrane domain M"/>
    <property type="match status" value="1"/>
</dbReference>
<evidence type="ECO:0000256" key="14">
    <source>
        <dbReference type="ARBA" id="ARBA00022842"/>
    </source>
</evidence>
<dbReference type="InterPro" id="IPR001757">
    <property type="entry name" value="P_typ_ATPase"/>
</dbReference>
<keyword evidence="12" id="KW-0187">Copper transport</keyword>
<dbReference type="PRINTS" id="PR00942">
    <property type="entry name" value="CUATPASEI"/>
</dbReference>
<evidence type="ECO:0000256" key="17">
    <source>
        <dbReference type="ARBA" id="ARBA00023008"/>
    </source>
</evidence>
<dbReference type="SUPFAM" id="SSF55008">
    <property type="entry name" value="HMA, heavy metal-associated domain"/>
    <property type="match status" value="2"/>
</dbReference>
<dbReference type="NCBIfam" id="TIGR00003">
    <property type="entry name" value="copper ion binding protein"/>
    <property type="match status" value="2"/>
</dbReference>
<evidence type="ECO:0000256" key="12">
    <source>
        <dbReference type="ARBA" id="ARBA00022796"/>
    </source>
</evidence>
<dbReference type="InterPro" id="IPR023298">
    <property type="entry name" value="ATPase_P-typ_TM_dom_sf"/>
</dbReference>
<accession>A0A1H9WY48</accession>
<dbReference type="GO" id="GO:0005524">
    <property type="term" value="F:ATP binding"/>
    <property type="evidence" value="ECO:0007669"/>
    <property type="project" value="UniProtKB-UniRule"/>
</dbReference>
<evidence type="ECO:0000256" key="20">
    <source>
        <dbReference type="ARBA" id="ARBA00029719"/>
    </source>
</evidence>
<evidence type="ECO:0000256" key="13">
    <source>
        <dbReference type="ARBA" id="ARBA00022840"/>
    </source>
</evidence>
<dbReference type="NCBIfam" id="TIGR01525">
    <property type="entry name" value="ATPase-IB_hvy"/>
    <property type="match status" value="1"/>
</dbReference>
<dbReference type="InterPro" id="IPR023214">
    <property type="entry name" value="HAD_sf"/>
</dbReference>
<dbReference type="InterPro" id="IPR023299">
    <property type="entry name" value="ATPase_P-typ_cyto_dom_N"/>
</dbReference>
<evidence type="ECO:0000313" key="25">
    <source>
        <dbReference type="EMBL" id="SES38764.1"/>
    </source>
</evidence>
<dbReference type="InterPro" id="IPR018303">
    <property type="entry name" value="ATPase_P-typ_P_site"/>
</dbReference>
<dbReference type="CDD" id="cd02094">
    <property type="entry name" value="P-type_ATPase_Cu-like"/>
    <property type="match status" value="1"/>
</dbReference>
<dbReference type="Gene3D" id="3.40.1110.10">
    <property type="entry name" value="Calcium-transporting ATPase, cytoplasmic domain N"/>
    <property type="match status" value="1"/>
</dbReference>
<dbReference type="GO" id="GO:0043682">
    <property type="term" value="F:P-type divalent copper transporter activity"/>
    <property type="evidence" value="ECO:0007669"/>
    <property type="project" value="TreeGrafter"/>
</dbReference>
<evidence type="ECO:0000256" key="6">
    <source>
        <dbReference type="ARBA" id="ARBA00022475"/>
    </source>
</evidence>
<proteinExistence type="inferred from homology"/>
<dbReference type="GO" id="GO:0016887">
    <property type="term" value="F:ATP hydrolysis activity"/>
    <property type="evidence" value="ECO:0007669"/>
    <property type="project" value="InterPro"/>
</dbReference>
<comment type="similarity">
    <text evidence="2 23">Belongs to the cation transport ATPase (P-type) (TC 3.A.3) family. Type IB subfamily.</text>
</comment>
<dbReference type="InterPro" id="IPR036163">
    <property type="entry name" value="HMA_dom_sf"/>
</dbReference>
<evidence type="ECO:0000256" key="5">
    <source>
        <dbReference type="ARBA" id="ARBA00022448"/>
    </source>
</evidence>
<comment type="catalytic activity">
    <reaction evidence="22">
        <text>Cu(+)(in) + ATP + H2O = Cu(+)(out) + ADP + phosphate + H(+)</text>
        <dbReference type="Rhea" id="RHEA:25792"/>
        <dbReference type="ChEBI" id="CHEBI:15377"/>
        <dbReference type="ChEBI" id="CHEBI:15378"/>
        <dbReference type="ChEBI" id="CHEBI:30616"/>
        <dbReference type="ChEBI" id="CHEBI:43474"/>
        <dbReference type="ChEBI" id="CHEBI:49552"/>
        <dbReference type="ChEBI" id="CHEBI:456216"/>
        <dbReference type="EC" id="7.2.2.8"/>
    </reaction>
</comment>
<keyword evidence="10" id="KW-0677">Repeat</keyword>
<feature type="transmembrane region" description="Helical" evidence="23">
    <location>
        <begin position="174"/>
        <end position="193"/>
    </location>
</feature>
<evidence type="ECO:0000256" key="4">
    <source>
        <dbReference type="ARBA" id="ARBA00015102"/>
    </source>
</evidence>
<dbReference type="PRINTS" id="PR00943">
    <property type="entry name" value="CUATPASE"/>
</dbReference>
<evidence type="ECO:0000256" key="2">
    <source>
        <dbReference type="ARBA" id="ARBA00006024"/>
    </source>
</evidence>
<keyword evidence="19 23" id="KW-0472">Membrane</keyword>
<dbReference type="Gene3D" id="2.70.150.10">
    <property type="entry name" value="Calcium-transporting ATPase, cytoplasmic transduction domain A"/>
    <property type="match status" value="1"/>
</dbReference>
<dbReference type="AlphaFoldDB" id="A0A1H9WY48"/>
<dbReference type="Pfam" id="PF00702">
    <property type="entry name" value="Hydrolase"/>
    <property type="match status" value="1"/>
</dbReference>
<dbReference type="SFLD" id="SFLDF00027">
    <property type="entry name" value="p-type_atpase"/>
    <property type="match status" value="1"/>
</dbReference>
<dbReference type="InterPro" id="IPR044492">
    <property type="entry name" value="P_typ_ATPase_HD_dom"/>
</dbReference>
<name>A0A1H9WY48_9BACI</name>
<dbReference type="SUPFAM" id="SSF81653">
    <property type="entry name" value="Calcium ATPase, transduction domain A"/>
    <property type="match status" value="1"/>
</dbReference>
<feature type="domain" description="HMA" evidence="24">
    <location>
        <begin position="85"/>
        <end position="151"/>
    </location>
</feature>
<evidence type="ECO:0000259" key="24">
    <source>
        <dbReference type="PROSITE" id="PS50846"/>
    </source>
</evidence>
<keyword evidence="11 23" id="KW-0547">Nucleotide-binding</keyword>
<gene>
    <name evidence="25" type="ORF">SAMN05444126_1581</name>
</gene>
<evidence type="ECO:0000256" key="9">
    <source>
        <dbReference type="ARBA" id="ARBA00022723"/>
    </source>
</evidence>
<keyword evidence="5" id="KW-0813">Transport</keyword>
<dbReference type="SUPFAM" id="SSF56784">
    <property type="entry name" value="HAD-like"/>
    <property type="match status" value="1"/>
</dbReference>
<evidence type="ECO:0000256" key="11">
    <source>
        <dbReference type="ARBA" id="ARBA00022741"/>
    </source>
</evidence>
<dbReference type="GO" id="GO:0055070">
    <property type="term" value="P:copper ion homeostasis"/>
    <property type="evidence" value="ECO:0007669"/>
    <property type="project" value="TreeGrafter"/>
</dbReference>
<dbReference type="Pfam" id="PF00122">
    <property type="entry name" value="E1-E2_ATPase"/>
    <property type="match status" value="1"/>
</dbReference>
<keyword evidence="13 23" id="KW-0067">ATP-binding</keyword>
<evidence type="ECO:0000256" key="10">
    <source>
        <dbReference type="ARBA" id="ARBA00022737"/>
    </source>
</evidence>
<dbReference type="PANTHER" id="PTHR43520:SF8">
    <property type="entry name" value="P-TYPE CU(+) TRANSPORTER"/>
    <property type="match status" value="1"/>
</dbReference>
<feature type="transmembrane region" description="Helical" evidence="23">
    <location>
        <begin position="279"/>
        <end position="297"/>
    </location>
</feature>
<feature type="transmembrane region" description="Helical" evidence="23">
    <location>
        <begin position="459"/>
        <end position="482"/>
    </location>
</feature>
<evidence type="ECO:0000256" key="8">
    <source>
        <dbReference type="ARBA" id="ARBA00022692"/>
    </source>
</evidence>
<dbReference type="GO" id="GO:0005886">
    <property type="term" value="C:plasma membrane"/>
    <property type="evidence" value="ECO:0007669"/>
    <property type="project" value="UniProtKB-SubCell"/>
</dbReference>
<organism evidence="25 26">
    <name type="scientific">Salisediminibacterium halotolerans</name>
    <dbReference type="NCBI Taxonomy" id="517425"/>
    <lineage>
        <taxon>Bacteria</taxon>
        <taxon>Bacillati</taxon>
        <taxon>Bacillota</taxon>
        <taxon>Bacilli</taxon>
        <taxon>Bacillales</taxon>
        <taxon>Bacillaceae</taxon>
        <taxon>Salisediminibacterium</taxon>
    </lineage>
</organism>
<evidence type="ECO:0000256" key="15">
    <source>
        <dbReference type="ARBA" id="ARBA00022967"/>
    </source>
</evidence>
<evidence type="ECO:0000256" key="22">
    <source>
        <dbReference type="ARBA" id="ARBA00049289"/>
    </source>
</evidence>
<keyword evidence="6 23" id="KW-1003">Cell membrane</keyword>
<dbReference type="NCBIfam" id="TIGR01511">
    <property type="entry name" value="ATPase-IB1_Cu"/>
    <property type="match status" value="1"/>
</dbReference>
<dbReference type="InterPro" id="IPR027256">
    <property type="entry name" value="P-typ_ATPase_IB"/>
</dbReference>
<dbReference type="SFLD" id="SFLDG00002">
    <property type="entry name" value="C1.7:_P-type_atpase_like"/>
    <property type="match status" value="1"/>
</dbReference>
<dbReference type="STRING" id="1464123.SAMN05444126_1581"/>
<protein>
    <recommendedName>
        <fullName evidence="4">Copper-exporting P-type ATPase</fullName>
        <ecNumber evidence="3">7.2.2.8</ecNumber>
    </recommendedName>
    <alternativeName>
        <fullName evidence="20">Copper-exporting P-type ATPase A</fullName>
    </alternativeName>
    <alternativeName>
        <fullName evidence="21">Cu(+)-exporting ATPase</fullName>
    </alternativeName>
</protein>
<dbReference type="InterPro" id="IPR006121">
    <property type="entry name" value="HMA_dom"/>
</dbReference>
<evidence type="ECO:0000256" key="19">
    <source>
        <dbReference type="ARBA" id="ARBA00023136"/>
    </source>
</evidence>
<keyword evidence="14" id="KW-0460">Magnesium</keyword>
<dbReference type="InterPro" id="IPR006122">
    <property type="entry name" value="HMA_Cu_ion-bd"/>
</dbReference>
<evidence type="ECO:0000256" key="23">
    <source>
        <dbReference type="RuleBase" id="RU362081"/>
    </source>
</evidence>
<dbReference type="InterPro" id="IPR036412">
    <property type="entry name" value="HAD-like_sf"/>
</dbReference>
<feature type="transmembrane region" description="Helical" evidence="23">
    <location>
        <begin position="213"/>
        <end position="231"/>
    </location>
</feature>
<dbReference type="InterPro" id="IPR017969">
    <property type="entry name" value="Heavy-metal-associated_CS"/>
</dbReference>
<dbReference type="GO" id="GO:0005507">
    <property type="term" value="F:copper ion binding"/>
    <property type="evidence" value="ECO:0007669"/>
    <property type="project" value="InterPro"/>
</dbReference>
<dbReference type="Pfam" id="PF00403">
    <property type="entry name" value="HMA"/>
    <property type="match status" value="2"/>
</dbReference>
<dbReference type="FunFam" id="2.70.150.10:FF:000020">
    <property type="entry name" value="Copper-exporting P-type ATPase A"/>
    <property type="match status" value="1"/>
</dbReference>
<dbReference type="SFLD" id="SFLDS00003">
    <property type="entry name" value="Haloacid_Dehalogenase"/>
    <property type="match status" value="1"/>
</dbReference>
<keyword evidence="15" id="KW-1278">Translocase</keyword>
<evidence type="ECO:0000256" key="21">
    <source>
        <dbReference type="ARBA" id="ARBA00033239"/>
    </source>
</evidence>
<comment type="subcellular location">
    <subcellularLocation>
        <location evidence="1">Cell membrane</location>
        <topology evidence="1">Multi-pass membrane protein</topology>
    </subcellularLocation>
</comment>
<keyword evidence="17" id="KW-0186">Copper</keyword>
<sequence>MKNEKRLIYIDGMTCASCVARVEKQLKKQHGVVDVSVNLATNQAQVEFEPDVISMDDMITVINKTGYDAWADNSPEEQLAKRKQHAYTFQVDGMTCASCVSRVEKSIEKVSDVEQVSVNLATNQAQVYPANGDFEPENVVTAIEKAGYAGKYIGEEDKNAYDEMEEKQQQDTKALKNSVISGAVVTAVVLIGSIPHMVPGWGAWVPELISNPYFLLLLTSYVQLGPGMRFYKNSYKVLKSKSADMNVLVAMGTTSAWLYSGAMTLFPETLTAIGFPYQLYYDVTTVITTLILLGRYLETKAKGKTSSAIKKLMNLQAVEARVYRDDVEKMIPVEEVKVGDHIIVKPGERVPVDGVILKGTSAVDESMLTGESIPADKHEGDEVIGATINTTGSFTFEAQKVGKDTALSQIIQMVNEAQGSKAPIQRVVDMISAYFVPAVVLTAAATAMVWWLVGPEPSGIFALTTFIAVLIIACPCALGLATPTAIMVGTEKGAENGVLIKDAESLEKTHKADVVVLDKTGTITEGKPAVTDIFPARGYEANDLLTAAASAEKGSEHPLAEAITARAAEENLSFQEPDSFRSITGKGVEAMTGKDKIHIGNEALMNDEQIDTQSAAAKAEELADNGKTPMYVSKNGRLLGIIAVADTMKSDAVSSIKQLKAMGIEVVMLTGDNEKTAQAIALQAGVDNVIANVLPDEKANHIALLQREGKKVAMVGDGINDAPALMQADVGIAIGTGTDIAMETANMTLMKGELAGVVTAFTLSKATMRMIWQNLGWAFGYNIVLIPVAAGLLYPVFGLLLNPMLAGAAMAFSSVSVVLNTLRLRSFKKLPESKGEQTPELKHAA</sequence>
<feature type="transmembrane region" description="Helical" evidence="23">
    <location>
        <begin position="775"/>
        <end position="797"/>
    </location>
</feature>
<evidence type="ECO:0000256" key="3">
    <source>
        <dbReference type="ARBA" id="ARBA00012517"/>
    </source>
</evidence>
<dbReference type="PANTHER" id="PTHR43520">
    <property type="entry name" value="ATP7, ISOFORM B"/>
    <property type="match status" value="1"/>
</dbReference>
<evidence type="ECO:0000256" key="1">
    <source>
        <dbReference type="ARBA" id="ARBA00004651"/>
    </source>
</evidence>
<dbReference type="GO" id="GO:0140581">
    <property type="term" value="F:P-type monovalent copper transporter activity"/>
    <property type="evidence" value="ECO:0007669"/>
    <property type="project" value="UniProtKB-EC"/>
</dbReference>
<dbReference type="FunFam" id="3.40.50.1000:FF:000144">
    <property type="entry name" value="copper-transporting ATPase 1 isoform X2"/>
    <property type="match status" value="1"/>
</dbReference>
<evidence type="ECO:0000256" key="16">
    <source>
        <dbReference type="ARBA" id="ARBA00022989"/>
    </source>
</evidence>
<feature type="transmembrane region" description="Helical" evidence="23">
    <location>
        <begin position="243"/>
        <end position="259"/>
    </location>
</feature>
<evidence type="ECO:0000256" key="18">
    <source>
        <dbReference type="ARBA" id="ARBA00023065"/>
    </source>
</evidence>
<comment type="caution">
    <text evidence="25">The sequence shown here is derived from an EMBL/GenBank/DDBJ whole genome shotgun (WGS) entry which is preliminary data.</text>
</comment>
<feature type="transmembrane region" description="Helical" evidence="23">
    <location>
        <begin position="431"/>
        <end position="453"/>
    </location>
</feature>
<dbReference type="InterPro" id="IPR059000">
    <property type="entry name" value="ATPase_P-type_domA"/>
</dbReference>
<keyword evidence="8 23" id="KW-0812">Transmembrane</keyword>
<dbReference type="EC" id="7.2.2.8" evidence="3"/>
<evidence type="ECO:0000313" key="26">
    <source>
        <dbReference type="Proteomes" id="UP000199318"/>
    </source>
</evidence>
<dbReference type="CDD" id="cd00371">
    <property type="entry name" value="HMA"/>
    <property type="match status" value="2"/>
</dbReference>
<dbReference type="Gene3D" id="3.30.70.100">
    <property type="match status" value="2"/>
</dbReference>
<keyword evidence="18" id="KW-0406">Ion transport</keyword>
<dbReference type="EMBL" id="FOGV01000058">
    <property type="protein sequence ID" value="SES38764.1"/>
    <property type="molecule type" value="Genomic_DNA"/>
</dbReference>
<keyword evidence="7" id="KW-0597">Phosphoprotein</keyword>
<dbReference type="PROSITE" id="PS01047">
    <property type="entry name" value="HMA_1"/>
    <property type="match status" value="2"/>
</dbReference>
<dbReference type="Gene3D" id="3.40.50.1000">
    <property type="entry name" value="HAD superfamily/HAD-like"/>
    <property type="match status" value="1"/>
</dbReference>
<dbReference type="FunFam" id="3.30.70.100:FF:000005">
    <property type="entry name" value="Copper-exporting P-type ATPase A"/>
    <property type="match status" value="2"/>
</dbReference>
<dbReference type="PRINTS" id="PR00119">
    <property type="entry name" value="CATATPASE"/>
</dbReference>
<dbReference type="PROSITE" id="PS00154">
    <property type="entry name" value="ATPASE_E1_E2"/>
    <property type="match status" value="1"/>
</dbReference>
<evidence type="ECO:0000256" key="7">
    <source>
        <dbReference type="ARBA" id="ARBA00022553"/>
    </source>
</evidence>
<feature type="domain" description="HMA" evidence="24">
    <location>
        <begin position="4"/>
        <end position="70"/>
    </location>
</feature>
<keyword evidence="9 23" id="KW-0479">Metal-binding</keyword>